<dbReference type="Gene3D" id="3.30.70.330">
    <property type="match status" value="2"/>
</dbReference>
<dbReference type="Pfam" id="PF07744">
    <property type="entry name" value="SPOC"/>
    <property type="match status" value="1"/>
</dbReference>
<sequence length="1400" mass="147509">MTFHHAPDASEEASRAKRKAGSPPEGEDARQKRGGSAPPPDSAALELRRQELAEVYAAYDALYRAQLPENQTSDDGHVAVFPEASFLRLVKAGQGSDGCRRLAARLVPRFARRFPQHCAAATDILIGMSQLSMADPEQQATARADALAGLVDVAAAAMAAGAAGQQATIKLVDFCFKQLRRLAATTAATPVTHAAPTSNGELPNGCSSGATDRAVPAAGGKQGEQSLEAHLWPCLELCFTSHFRVVLAALLHALKNPGEPFYAVARQFITARLLSVPAASHSPAGGLASTAAGSNDEMEVDGGSFAAAPAATTTRQPAKQQRGEQQEVKPGTLAARVLGGLQPKEQGWVRAQVERWSKEVDASNSREAFTLLEQLLQHLPAAQVGVTPGWLAASVLPAAPARGVGGAEQQPAEQQQQQQQEQQTPSARGAAADAGRRQSPGSARQRQELQARSDRGRGREQLPSRSQSPESPSQQQQRSLRRVGSSRGFGGPPSAQARGRPRGSPSPAPNRRRSPSPWRTQQRQRSSSPWRTQQRQRSSSPWRRWSPGSDVDPQPGPDGTARRVSGGGGGSSPARRSRRSVDVAGADEGEQQAGSPGFIPRMPLGFPQPGVSPCLASACLYFAGLPRNLEERELRAECSKHSKVECAVRPPNVPGGAFVTFKSVRDASRCYEAMCDALPWRERGSPLRLSFVASQVYPPAAPQRIQQPPNHVWVAGVGSVADEAEVLRCCKEGAIPPPEHLLKVPARRPGLLLVFRDGAVAEAAVAAIRAGRPRILGPPGGPMPGGEPATAGPHLAAHRSGGFPRGPSGELREPPRDSQGGRGAERDRGDRGVLPANGREPRPGGELADLAGRTLWVGQIPPGIREEAVLELFRSHGELAGHKFLRHTGCMFVDFVMLAGAAEARQRLDGHRLAGGCLRVEFKNENQFRGGPGGGPGSRDGRQPLPSVGVGGREGVPLGVAAPRGGDGGRDRRLQHPPFRESIEPPAGLHRGRSGERELPGHSPYTVGVQQAQLDRGGGRSRSREGERAQHAPTLPRPRSSGGLDRPPQARASTPQRQQQQQHQQQGGGSRGGPTDGGGPSRQPPAAEAPPLAAATERRRQRRWEGVPALAAAAAEAPAQHAQPNSEQQQLSRLDSQMSSGAVPAASSLPPAAPPVPPVAARPPPPAAMLLPPGILGGGLPPPPTLPPPPARGMPPPRLVVPAVRPPTLAPPSLPFSPMAPGTQQPPPPSFPPPPTATAAAPPPLPRPQQGPPAWRGSLAKSRAPVCAAVCLDAGQGGAAGGWAAGEPQQWPQVLDVAHRADLQHVCYQMFPAVRPEERAVRRVGAADAAGRSALLDFSQYLRSKKRAGVVALPPLAPAGVQRAMYLVPPSEDVCRQLDVSWQSCTDCLLALVVPLTVQR</sequence>
<evidence type="ECO:0000313" key="6">
    <source>
        <dbReference type="Proteomes" id="UP001055712"/>
    </source>
</evidence>
<reference evidence="5" key="2">
    <citation type="submission" date="2020-11" db="EMBL/GenBank/DDBJ databases">
        <authorList>
            <person name="Cecchin M."/>
            <person name="Marcolungo L."/>
            <person name="Rossato M."/>
            <person name="Girolomoni L."/>
            <person name="Cosentino E."/>
            <person name="Cuine S."/>
            <person name="Li-Beisson Y."/>
            <person name="Delledonne M."/>
            <person name="Ballottari M."/>
        </authorList>
    </citation>
    <scope>NUCLEOTIDE SEQUENCE</scope>
    <source>
        <strain evidence="5">211/11P</strain>
        <tissue evidence="5">Whole cell</tissue>
    </source>
</reference>
<evidence type="ECO:0000256" key="3">
    <source>
        <dbReference type="SAM" id="MobiDB-lite"/>
    </source>
</evidence>
<feature type="region of interest" description="Disordered" evidence="3">
    <location>
        <begin position="194"/>
        <end position="218"/>
    </location>
</feature>
<feature type="compositionally biased region" description="Low complexity" evidence="3">
    <location>
        <begin position="407"/>
        <end position="433"/>
    </location>
</feature>
<feature type="compositionally biased region" description="Low complexity" evidence="3">
    <location>
        <begin position="1140"/>
        <end position="1150"/>
    </location>
</feature>
<feature type="compositionally biased region" description="Basic and acidic residues" evidence="3">
    <location>
        <begin position="1"/>
        <end position="15"/>
    </location>
</feature>
<dbReference type="EMBL" id="SIDB01000006">
    <property type="protein sequence ID" value="KAI3431302.1"/>
    <property type="molecule type" value="Genomic_DNA"/>
</dbReference>
<feature type="compositionally biased region" description="Low complexity" evidence="3">
    <location>
        <begin position="306"/>
        <end position="320"/>
    </location>
</feature>
<dbReference type="InterPro" id="IPR012921">
    <property type="entry name" value="SPOC_C"/>
</dbReference>
<evidence type="ECO:0000256" key="2">
    <source>
        <dbReference type="PROSITE-ProRule" id="PRU00176"/>
    </source>
</evidence>
<feature type="compositionally biased region" description="Low complexity" evidence="3">
    <location>
        <begin position="463"/>
        <end position="505"/>
    </location>
</feature>
<dbReference type="SUPFAM" id="SSF54928">
    <property type="entry name" value="RNA-binding domain, RBD"/>
    <property type="match status" value="2"/>
</dbReference>
<feature type="compositionally biased region" description="Basic and acidic residues" evidence="3">
    <location>
        <begin position="445"/>
        <end position="462"/>
    </location>
</feature>
<feature type="compositionally biased region" description="Pro residues" evidence="3">
    <location>
        <begin position="1224"/>
        <end position="1251"/>
    </location>
</feature>
<dbReference type="PROSITE" id="PS50102">
    <property type="entry name" value="RRM"/>
    <property type="match status" value="1"/>
</dbReference>
<feature type="region of interest" description="Disordered" evidence="3">
    <location>
        <begin position="1"/>
        <end position="43"/>
    </location>
</feature>
<dbReference type="InterPro" id="IPR035979">
    <property type="entry name" value="RBD_domain_sf"/>
</dbReference>
<dbReference type="Pfam" id="PF00076">
    <property type="entry name" value="RRM_1"/>
    <property type="match status" value="1"/>
</dbReference>
<feature type="compositionally biased region" description="Polar residues" evidence="3">
    <location>
        <begin position="198"/>
        <end position="210"/>
    </location>
</feature>
<feature type="region of interest" description="Disordered" evidence="3">
    <location>
        <begin position="925"/>
        <end position="1259"/>
    </location>
</feature>
<feature type="region of interest" description="Disordered" evidence="3">
    <location>
        <begin position="402"/>
        <end position="601"/>
    </location>
</feature>
<keyword evidence="1" id="KW-0508">mRNA splicing</keyword>
<dbReference type="SMART" id="SM00360">
    <property type="entry name" value="RRM"/>
    <property type="match status" value="2"/>
</dbReference>
<feature type="compositionally biased region" description="Gly residues" evidence="3">
    <location>
        <begin position="1066"/>
        <end position="1080"/>
    </location>
</feature>
<dbReference type="Proteomes" id="UP001055712">
    <property type="component" value="Unassembled WGS sequence"/>
</dbReference>
<comment type="caution">
    <text evidence="5">The sequence shown here is derived from an EMBL/GenBank/DDBJ whole genome shotgun (WGS) entry which is preliminary data.</text>
</comment>
<feature type="compositionally biased region" description="Pro residues" evidence="3">
    <location>
        <begin position="1151"/>
        <end position="1167"/>
    </location>
</feature>
<feature type="compositionally biased region" description="Basic and acidic residues" evidence="3">
    <location>
        <begin position="967"/>
        <end position="983"/>
    </location>
</feature>
<organism evidence="5 6">
    <name type="scientific">Chlorella vulgaris</name>
    <name type="common">Green alga</name>
    <dbReference type="NCBI Taxonomy" id="3077"/>
    <lineage>
        <taxon>Eukaryota</taxon>
        <taxon>Viridiplantae</taxon>
        <taxon>Chlorophyta</taxon>
        <taxon>core chlorophytes</taxon>
        <taxon>Trebouxiophyceae</taxon>
        <taxon>Chlorellales</taxon>
        <taxon>Chlorellaceae</taxon>
        <taxon>Chlorella clade</taxon>
        <taxon>Chlorella</taxon>
    </lineage>
</organism>
<proteinExistence type="predicted"/>
<feature type="compositionally biased region" description="Low complexity" evidence="3">
    <location>
        <begin position="1046"/>
        <end position="1065"/>
    </location>
</feature>
<gene>
    <name evidence="5" type="ORF">D9Q98_004361</name>
</gene>
<accession>A0A9D4TPQ4</accession>
<feature type="region of interest" description="Disordered" evidence="3">
    <location>
        <begin position="280"/>
        <end position="330"/>
    </location>
</feature>
<feature type="region of interest" description="Disordered" evidence="3">
    <location>
        <begin position="772"/>
        <end position="847"/>
    </location>
</feature>
<evidence type="ECO:0000313" key="5">
    <source>
        <dbReference type="EMBL" id="KAI3431302.1"/>
    </source>
</evidence>
<keyword evidence="2" id="KW-0694">RNA-binding</keyword>
<dbReference type="GO" id="GO:0008380">
    <property type="term" value="P:RNA splicing"/>
    <property type="evidence" value="ECO:0007669"/>
    <property type="project" value="UniProtKB-KW"/>
</dbReference>
<dbReference type="GO" id="GO:0003723">
    <property type="term" value="F:RNA binding"/>
    <property type="evidence" value="ECO:0007669"/>
    <property type="project" value="UniProtKB-UniRule"/>
</dbReference>
<dbReference type="PANTHER" id="PTHR23147">
    <property type="entry name" value="SERINE/ARGININE RICH SPLICING FACTOR"/>
    <property type="match status" value="1"/>
</dbReference>
<dbReference type="CDD" id="cd21546">
    <property type="entry name" value="SPOC_FPA-like"/>
    <property type="match status" value="1"/>
</dbReference>
<keyword evidence="1" id="KW-0507">mRNA processing</keyword>
<protein>
    <recommendedName>
        <fullName evidence="4">RRM domain-containing protein</fullName>
    </recommendedName>
</protein>
<evidence type="ECO:0000256" key="1">
    <source>
        <dbReference type="ARBA" id="ARBA00023187"/>
    </source>
</evidence>
<dbReference type="InterPro" id="IPR012677">
    <property type="entry name" value="Nucleotide-bd_a/b_plait_sf"/>
</dbReference>
<dbReference type="InterPro" id="IPR000504">
    <property type="entry name" value="RRM_dom"/>
</dbReference>
<reference evidence="5" key="1">
    <citation type="journal article" date="2019" name="Plant J.">
        <title>Chlorella vulgaris genome assembly and annotation reveals the molecular basis for metabolic acclimation to high light conditions.</title>
        <authorList>
            <person name="Cecchin M."/>
            <person name="Marcolungo L."/>
            <person name="Rossato M."/>
            <person name="Girolomoni L."/>
            <person name="Cosentino E."/>
            <person name="Cuine S."/>
            <person name="Li-Beisson Y."/>
            <person name="Delledonne M."/>
            <person name="Ballottari M."/>
        </authorList>
    </citation>
    <scope>NUCLEOTIDE SEQUENCE</scope>
    <source>
        <strain evidence="5">211/11P</strain>
    </source>
</reference>
<dbReference type="InterPro" id="IPR050907">
    <property type="entry name" value="SRSF"/>
</dbReference>
<name>A0A9D4TPQ4_CHLVU</name>
<feature type="domain" description="RRM" evidence="4">
    <location>
        <begin position="853"/>
        <end position="925"/>
    </location>
</feature>
<keyword evidence="6" id="KW-1185">Reference proteome</keyword>
<feature type="compositionally biased region" description="Polar residues" evidence="3">
    <location>
        <begin position="1125"/>
        <end position="1139"/>
    </location>
</feature>
<feature type="compositionally biased region" description="Low complexity" evidence="3">
    <location>
        <begin position="515"/>
        <end position="547"/>
    </location>
</feature>
<dbReference type="OrthoDB" id="539862at2759"/>
<dbReference type="CDD" id="cd00590">
    <property type="entry name" value="RRM_SF"/>
    <property type="match status" value="2"/>
</dbReference>
<feature type="compositionally biased region" description="Pro residues" evidence="3">
    <location>
        <begin position="1180"/>
        <end position="1215"/>
    </location>
</feature>
<feature type="compositionally biased region" description="Low complexity" evidence="3">
    <location>
        <begin position="1108"/>
        <end position="1124"/>
    </location>
</feature>
<feature type="compositionally biased region" description="Low complexity" evidence="3">
    <location>
        <begin position="1084"/>
        <end position="1095"/>
    </location>
</feature>
<evidence type="ECO:0000259" key="4">
    <source>
        <dbReference type="PROSITE" id="PS50102"/>
    </source>
</evidence>